<dbReference type="EC" id="2.3.1.-" evidence="2"/>
<protein>
    <submittedName>
        <fullName evidence="2">GNAT family N-acetyltransferase</fullName>
        <ecNumber evidence="2">2.3.1.-</ecNumber>
    </submittedName>
</protein>
<dbReference type="Gene3D" id="3.40.630.30">
    <property type="match status" value="2"/>
</dbReference>
<dbReference type="EMBL" id="CP117418">
    <property type="protein sequence ID" value="WCT79155.1"/>
    <property type="molecule type" value="Genomic_DNA"/>
</dbReference>
<evidence type="ECO:0000313" key="2">
    <source>
        <dbReference type="EMBL" id="WCT79155.1"/>
    </source>
</evidence>
<organism evidence="2 3">
    <name type="scientific">Novosphingobium humi</name>
    <dbReference type="NCBI Taxonomy" id="2282397"/>
    <lineage>
        <taxon>Bacteria</taxon>
        <taxon>Pseudomonadati</taxon>
        <taxon>Pseudomonadota</taxon>
        <taxon>Alphaproteobacteria</taxon>
        <taxon>Sphingomonadales</taxon>
        <taxon>Sphingomonadaceae</taxon>
        <taxon>Novosphingobium</taxon>
    </lineage>
</organism>
<reference evidence="2 3" key="1">
    <citation type="submission" date="2023-02" db="EMBL/GenBank/DDBJ databases">
        <title>Genome sequence of Novosphingobium humi KACC 19094.</title>
        <authorList>
            <person name="Kim S."/>
            <person name="Heo J."/>
            <person name="Kwon S.-W."/>
        </authorList>
    </citation>
    <scope>NUCLEOTIDE SEQUENCE [LARGE SCALE GENOMIC DNA]</scope>
    <source>
        <strain evidence="2 3">KACC 19094</strain>
        <plasmid evidence="2 3">unnamed1</plasmid>
    </source>
</reference>
<dbReference type="RefSeq" id="WP_273619439.1">
    <property type="nucleotide sequence ID" value="NZ_CP117418.1"/>
</dbReference>
<geneLocation type="plasmid" evidence="2 3">
    <name>unnamed1</name>
</geneLocation>
<sequence length="306" mass="33223">MTINIRRLQEIDLEEADHIFRLAFGTFLGLPDPMQFAAGANIVGTRWRANSHNVVLGAYDGVRLVGSNIITRWGSFGMFGPLTVLPDYWDKGVGQLLMASTIAKFAQWEVDTAGLFTFPHSTKHLGLYQKFDFWPQRLTAIMVKPVHAVSPHAPPLRGEGQNLLRQAKAITDANFPGLDLSEEILALWDQNMGELVVVEEHGAIAAFAICHAGSGTEAGPDKLLIKFAATLPGRQEHFSKLLAACEGAAARLGLSTVAAGINTTCSEAYQTALGLGYRLQMTGVAMHRGNAAGYFAKNAFVISDWR</sequence>
<dbReference type="Pfam" id="PF00583">
    <property type="entry name" value="Acetyltransf_1"/>
    <property type="match status" value="1"/>
</dbReference>
<dbReference type="GO" id="GO:0016746">
    <property type="term" value="F:acyltransferase activity"/>
    <property type="evidence" value="ECO:0007669"/>
    <property type="project" value="UniProtKB-KW"/>
</dbReference>
<dbReference type="InterPro" id="IPR000182">
    <property type="entry name" value="GNAT_dom"/>
</dbReference>
<keyword evidence="2" id="KW-0808">Transferase</keyword>
<dbReference type="CDD" id="cd04301">
    <property type="entry name" value="NAT_SF"/>
    <property type="match status" value="1"/>
</dbReference>
<accession>A0ABY7U200</accession>
<name>A0ABY7U200_9SPHN</name>
<gene>
    <name evidence="2" type="ORF">PQ457_19295</name>
</gene>
<keyword evidence="2" id="KW-0012">Acyltransferase</keyword>
<keyword evidence="2" id="KW-0614">Plasmid</keyword>
<proteinExistence type="predicted"/>
<dbReference type="InterPro" id="IPR016181">
    <property type="entry name" value="Acyl_CoA_acyltransferase"/>
</dbReference>
<dbReference type="PROSITE" id="PS51186">
    <property type="entry name" value="GNAT"/>
    <property type="match status" value="1"/>
</dbReference>
<dbReference type="SUPFAM" id="SSF55729">
    <property type="entry name" value="Acyl-CoA N-acyltransferases (Nat)"/>
    <property type="match status" value="1"/>
</dbReference>
<dbReference type="Proteomes" id="UP001218231">
    <property type="component" value="Plasmid unnamed1"/>
</dbReference>
<evidence type="ECO:0000259" key="1">
    <source>
        <dbReference type="PROSITE" id="PS51186"/>
    </source>
</evidence>
<keyword evidence="3" id="KW-1185">Reference proteome</keyword>
<feature type="domain" description="N-acetyltransferase" evidence="1">
    <location>
        <begin position="3"/>
        <end position="147"/>
    </location>
</feature>
<evidence type="ECO:0000313" key="3">
    <source>
        <dbReference type="Proteomes" id="UP001218231"/>
    </source>
</evidence>